<gene>
    <name evidence="1" type="ORF">E3U43_018851</name>
</gene>
<protein>
    <submittedName>
        <fullName evidence="1">Uncharacterized protein</fullName>
    </submittedName>
</protein>
<accession>A0ACD3QWD8</accession>
<organism evidence="1 2">
    <name type="scientific">Larimichthys crocea</name>
    <name type="common">Large yellow croaker</name>
    <name type="synonym">Pseudosciaena crocea</name>
    <dbReference type="NCBI Taxonomy" id="215358"/>
    <lineage>
        <taxon>Eukaryota</taxon>
        <taxon>Metazoa</taxon>
        <taxon>Chordata</taxon>
        <taxon>Craniata</taxon>
        <taxon>Vertebrata</taxon>
        <taxon>Euteleostomi</taxon>
        <taxon>Actinopterygii</taxon>
        <taxon>Neopterygii</taxon>
        <taxon>Teleostei</taxon>
        <taxon>Neoteleostei</taxon>
        <taxon>Acanthomorphata</taxon>
        <taxon>Eupercaria</taxon>
        <taxon>Sciaenidae</taxon>
        <taxon>Larimichthys</taxon>
    </lineage>
</organism>
<proteinExistence type="predicted"/>
<evidence type="ECO:0000313" key="1">
    <source>
        <dbReference type="EMBL" id="TMS11460.1"/>
    </source>
</evidence>
<name>A0ACD3QWD8_LARCR</name>
<sequence>MQTGRERCRLELSSLALVETTEAAWSRGALTDVLSNVAEENQRRDAELRHGCVRLQCLRCRSEFTQSEEEEEEQPGGRSRRRRRRRRGAAMLPEGVDGRDEEELMEGDDDEGRSNICPECGSDHVVQLAGQSTPYCSTPIRQSSRPDSEDDRLNRTQSARSISKDDYTDASISSSPILDAATTTTTTTEDPSFITARGGSFFIGDGPGDTTSFSYKTECQSKEELAWELPLHRDRCYATGGPSQTCRKIQLQRAVAPNGSSLRVLQTSDDLDLLSEDYEAVDHRLQLFLDVEVFEEEEELHSFLKMSAVKSGQPEEVPSLLVVSKQRIYFLEITSESHRGQLSDWLQKRDSHPIMELSYLEVGLGSQTIHMEFDGGVAYTLLVRDSLRCKRFFGLLTGGASVPEESGSATRGSRDVDAEQSTGRSSSSFGSSHARPVAFAYSSIAFLDGTSLKLSALTSYLDVLRRLTLAVSPQRVEMFPANNVRGFDSSPTQMTEHQGS</sequence>
<comment type="caution">
    <text evidence="1">The sequence shown here is derived from an EMBL/GenBank/DDBJ whole genome shotgun (WGS) entry which is preliminary data.</text>
</comment>
<keyword evidence="2" id="KW-1185">Reference proteome</keyword>
<evidence type="ECO:0000313" key="2">
    <source>
        <dbReference type="Proteomes" id="UP000793456"/>
    </source>
</evidence>
<dbReference type="Proteomes" id="UP000793456">
    <property type="component" value="Chromosome XIII"/>
</dbReference>
<dbReference type="EMBL" id="CM011686">
    <property type="protein sequence ID" value="TMS11460.1"/>
    <property type="molecule type" value="Genomic_DNA"/>
</dbReference>
<reference evidence="1" key="1">
    <citation type="submission" date="2018-11" db="EMBL/GenBank/DDBJ databases">
        <title>The sequence and de novo assembly of Larimichthys crocea genome using PacBio and Hi-C technologies.</title>
        <authorList>
            <person name="Xu P."/>
            <person name="Chen B."/>
            <person name="Zhou Z."/>
            <person name="Ke Q."/>
            <person name="Wu Y."/>
            <person name="Bai H."/>
            <person name="Pu F."/>
        </authorList>
    </citation>
    <scope>NUCLEOTIDE SEQUENCE</scope>
    <source>
        <tissue evidence="1">Muscle</tissue>
    </source>
</reference>